<keyword evidence="3" id="KW-1185">Reference proteome</keyword>
<dbReference type="Proteomes" id="UP000724874">
    <property type="component" value="Unassembled WGS sequence"/>
</dbReference>
<reference evidence="2" key="1">
    <citation type="submission" date="2020-11" db="EMBL/GenBank/DDBJ databases">
        <authorList>
            <consortium name="DOE Joint Genome Institute"/>
            <person name="Ahrendt S."/>
            <person name="Riley R."/>
            <person name="Andreopoulos W."/>
            <person name="LaButti K."/>
            <person name="Pangilinan J."/>
            <person name="Ruiz-duenas F.J."/>
            <person name="Barrasa J.M."/>
            <person name="Sanchez-Garcia M."/>
            <person name="Camarero S."/>
            <person name="Miyauchi S."/>
            <person name="Serrano A."/>
            <person name="Linde D."/>
            <person name="Babiker R."/>
            <person name="Drula E."/>
            <person name="Ayuso-Fernandez I."/>
            <person name="Pacheco R."/>
            <person name="Padilla G."/>
            <person name="Ferreira P."/>
            <person name="Barriuso J."/>
            <person name="Kellner H."/>
            <person name="Castanera R."/>
            <person name="Alfaro M."/>
            <person name="Ramirez L."/>
            <person name="Pisabarro A.G."/>
            <person name="Kuo A."/>
            <person name="Tritt A."/>
            <person name="Lipzen A."/>
            <person name="He G."/>
            <person name="Yan M."/>
            <person name="Ng V."/>
            <person name="Cullen D."/>
            <person name="Martin F."/>
            <person name="Rosso M.-N."/>
            <person name="Henrissat B."/>
            <person name="Hibbett D."/>
            <person name="Martinez A.T."/>
            <person name="Grigoriev I.V."/>
        </authorList>
    </citation>
    <scope>NUCLEOTIDE SEQUENCE</scope>
    <source>
        <strain evidence="2">AH 44721</strain>
    </source>
</reference>
<evidence type="ECO:0000313" key="2">
    <source>
        <dbReference type="EMBL" id="KAF8898016.1"/>
    </source>
</evidence>
<protein>
    <submittedName>
        <fullName evidence="2">Uncharacterized protein</fullName>
    </submittedName>
</protein>
<keyword evidence="1" id="KW-0812">Transmembrane</keyword>
<proteinExistence type="predicted"/>
<keyword evidence="1" id="KW-0472">Membrane</keyword>
<organism evidence="2 3">
    <name type="scientific">Gymnopilus junonius</name>
    <name type="common">Spectacular rustgill mushroom</name>
    <name type="synonym">Gymnopilus spectabilis subsp. junonius</name>
    <dbReference type="NCBI Taxonomy" id="109634"/>
    <lineage>
        <taxon>Eukaryota</taxon>
        <taxon>Fungi</taxon>
        <taxon>Dikarya</taxon>
        <taxon>Basidiomycota</taxon>
        <taxon>Agaricomycotina</taxon>
        <taxon>Agaricomycetes</taxon>
        <taxon>Agaricomycetidae</taxon>
        <taxon>Agaricales</taxon>
        <taxon>Agaricineae</taxon>
        <taxon>Hymenogastraceae</taxon>
        <taxon>Gymnopilus</taxon>
    </lineage>
</organism>
<evidence type="ECO:0000256" key="1">
    <source>
        <dbReference type="SAM" id="Phobius"/>
    </source>
</evidence>
<comment type="caution">
    <text evidence="2">The sequence shown here is derived from an EMBL/GenBank/DDBJ whole genome shotgun (WGS) entry which is preliminary data.</text>
</comment>
<dbReference type="OrthoDB" id="3038990at2759"/>
<evidence type="ECO:0000313" key="3">
    <source>
        <dbReference type="Proteomes" id="UP000724874"/>
    </source>
</evidence>
<feature type="transmembrane region" description="Helical" evidence="1">
    <location>
        <begin position="55"/>
        <end position="75"/>
    </location>
</feature>
<name>A0A9P5NJ86_GYMJU</name>
<sequence>MLVAFIVITVANTSPFATDCPTLLSAMAWVLGASLSLTTLLFFCRVRAVYLDNKWVIRFFFLLWLGVVAGCITSSSGVAKDEPTDGSPCCISDPTIRYPLSPFIAVTWRILQNSLVETNFRNGFRVIIFGRYLPAFSKALLKDGQIYFLTTVSLAIVATATFYSPGVSPLVSVAFAFPNVAMMNLMGSQIYRNTRLSSGQRPGPQQKFQ</sequence>
<gene>
    <name evidence="2" type="ORF">CPB84DRAFT_1781151</name>
</gene>
<dbReference type="EMBL" id="JADNYJ010000056">
    <property type="protein sequence ID" value="KAF8898016.1"/>
    <property type="molecule type" value="Genomic_DNA"/>
</dbReference>
<feature type="transmembrane region" description="Helical" evidence="1">
    <location>
        <begin position="23"/>
        <end position="43"/>
    </location>
</feature>
<dbReference type="AlphaFoldDB" id="A0A9P5NJ86"/>
<keyword evidence="1" id="KW-1133">Transmembrane helix</keyword>
<accession>A0A9P5NJ86</accession>